<sequence>MEGQCRESRAFKTNTRRKKNDGRKLTRLKPERKGNKDNEKEGTEDQRLQNQRRDGSFVDPLDR</sequence>
<evidence type="ECO:0000256" key="1">
    <source>
        <dbReference type="SAM" id="MobiDB-lite"/>
    </source>
</evidence>
<dbReference type="AlphaFoldDB" id="A0A6A1VWA4"/>
<accession>A0A6A1VWA4</accession>
<feature type="compositionally biased region" description="Basic and acidic residues" evidence="1">
    <location>
        <begin position="1"/>
        <end position="10"/>
    </location>
</feature>
<reference evidence="2 3" key="1">
    <citation type="journal article" date="2019" name="Plant Biotechnol. J.">
        <title>The red bayberry genome and genetic basis of sex determination.</title>
        <authorList>
            <person name="Jia H.M."/>
            <person name="Jia H.J."/>
            <person name="Cai Q.L."/>
            <person name="Wang Y."/>
            <person name="Zhao H.B."/>
            <person name="Yang W.F."/>
            <person name="Wang G.Y."/>
            <person name="Li Y.H."/>
            <person name="Zhan D.L."/>
            <person name="Shen Y.T."/>
            <person name="Niu Q.F."/>
            <person name="Chang L."/>
            <person name="Qiu J."/>
            <person name="Zhao L."/>
            <person name="Xie H.B."/>
            <person name="Fu W.Y."/>
            <person name="Jin J."/>
            <person name="Li X.W."/>
            <person name="Jiao Y."/>
            <person name="Zhou C.C."/>
            <person name="Tu T."/>
            <person name="Chai C.Y."/>
            <person name="Gao J.L."/>
            <person name="Fan L.J."/>
            <person name="van de Weg E."/>
            <person name="Wang J.Y."/>
            <person name="Gao Z.S."/>
        </authorList>
    </citation>
    <scope>NUCLEOTIDE SEQUENCE [LARGE SCALE GENOMIC DNA]</scope>
    <source>
        <tissue evidence="2">Leaves</tissue>
    </source>
</reference>
<dbReference type="Proteomes" id="UP000516437">
    <property type="component" value="Chromosome 4"/>
</dbReference>
<protein>
    <submittedName>
        <fullName evidence="2">Uncharacterized protein</fullName>
    </submittedName>
</protein>
<gene>
    <name evidence="2" type="ORF">CJ030_MR4G021069</name>
</gene>
<dbReference type="EMBL" id="RXIC02000022">
    <property type="protein sequence ID" value="KAB1217252.1"/>
    <property type="molecule type" value="Genomic_DNA"/>
</dbReference>
<feature type="region of interest" description="Disordered" evidence="1">
    <location>
        <begin position="1"/>
        <end position="63"/>
    </location>
</feature>
<comment type="caution">
    <text evidence="2">The sequence shown here is derived from an EMBL/GenBank/DDBJ whole genome shotgun (WGS) entry which is preliminary data.</text>
</comment>
<name>A0A6A1VWA4_9ROSI</name>
<feature type="compositionally biased region" description="Basic and acidic residues" evidence="1">
    <location>
        <begin position="22"/>
        <end position="63"/>
    </location>
</feature>
<evidence type="ECO:0000313" key="3">
    <source>
        <dbReference type="Proteomes" id="UP000516437"/>
    </source>
</evidence>
<proteinExistence type="predicted"/>
<keyword evidence="3" id="KW-1185">Reference proteome</keyword>
<organism evidence="2 3">
    <name type="scientific">Morella rubra</name>
    <name type="common">Chinese bayberry</name>
    <dbReference type="NCBI Taxonomy" id="262757"/>
    <lineage>
        <taxon>Eukaryota</taxon>
        <taxon>Viridiplantae</taxon>
        <taxon>Streptophyta</taxon>
        <taxon>Embryophyta</taxon>
        <taxon>Tracheophyta</taxon>
        <taxon>Spermatophyta</taxon>
        <taxon>Magnoliopsida</taxon>
        <taxon>eudicotyledons</taxon>
        <taxon>Gunneridae</taxon>
        <taxon>Pentapetalae</taxon>
        <taxon>rosids</taxon>
        <taxon>fabids</taxon>
        <taxon>Fagales</taxon>
        <taxon>Myricaceae</taxon>
        <taxon>Morella</taxon>
    </lineage>
</organism>
<evidence type="ECO:0000313" key="2">
    <source>
        <dbReference type="EMBL" id="KAB1217252.1"/>
    </source>
</evidence>